<gene>
    <name evidence="9" type="ORF">HS1genome_2220</name>
</gene>
<dbReference type="Proteomes" id="UP000276741">
    <property type="component" value="Chromosome"/>
</dbReference>
<evidence type="ECO:0000313" key="9">
    <source>
        <dbReference type="EMBL" id="BBD73831.1"/>
    </source>
</evidence>
<comment type="subcellular location">
    <subcellularLocation>
        <location evidence="1">Cytoplasm</location>
    </subcellularLocation>
</comment>
<proteinExistence type="inferred from homology"/>
<evidence type="ECO:0000256" key="7">
    <source>
        <dbReference type="ARBA" id="ARBA00023163"/>
    </source>
</evidence>
<dbReference type="Gene3D" id="1.10.10.10">
    <property type="entry name" value="Winged helix-like DNA-binding domain superfamily/Winged helix DNA-binding domain"/>
    <property type="match status" value="1"/>
</dbReference>
<dbReference type="AlphaFoldDB" id="A0A348B6M9"/>
<keyword evidence="5" id="KW-0805">Transcription regulation</keyword>
<accession>A0A348B6M9</accession>
<organism evidence="9 10">
    <name type="scientific">Sulfodiicoccus acidiphilus</name>
    <dbReference type="NCBI Taxonomy" id="1670455"/>
    <lineage>
        <taxon>Archaea</taxon>
        <taxon>Thermoproteota</taxon>
        <taxon>Thermoprotei</taxon>
        <taxon>Sulfolobales</taxon>
        <taxon>Sulfolobaceae</taxon>
        <taxon>Sulfodiicoccus</taxon>
    </lineage>
</organism>
<dbReference type="KEGG" id="sacd:HS1genome_2220"/>
<dbReference type="InterPro" id="IPR008988">
    <property type="entry name" value="Transcriptional_repressor_C"/>
</dbReference>
<dbReference type="InterPro" id="IPR050536">
    <property type="entry name" value="DtxR_MntR_Metal-Reg"/>
</dbReference>
<dbReference type="PANTHER" id="PTHR33238">
    <property type="entry name" value="IRON (METAL) DEPENDENT REPRESSOR, DTXR FAMILY"/>
    <property type="match status" value="1"/>
</dbReference>
<evidence type="ECO:0000256" key="5">
    <source>
        <dbReference type="ARBA" id="ARBA00023015"/>
    </source>
</evidence>
<dbReference type="GO" id="GO:0003700">
    <property type="term" value="F:DNA-binding transcription factor activity"/>
    <property type="evidence" value="ECO:0007669"/>
    <property type="project" value="InterPro"/>
</dbReference>
<dbReference type="InterPro" id="IPR036390">
    <property type="entry name" value="WH_DNA-bd_sf"/>
</dbReference>
<evidence type="ECO:0000256" key="1">
    <source>
        <dbReference type="ARBA" id="ARBA00004496"/>
    </source>
</evidence>
<dbReference type="InterPro" id="IPR007167">
    <property type="entry name" value="Fe-transptr_FeoA-like"/>
</dbReference>
<dbReference type="EMBL" id="AP018553">
    <property type="protein sequence ID" value="BBD73831.1"/>
    <property type="molecule type" value="Genomic_DNA"/>
</dbReference>
<evidence type="ECO:0000256" key="6">
    <source>
        <dbReference type="ARBA" id="ARBA00023125"/>
    </source>
</evidence>
<dbReference type="Pfam" id="PF01325">
    <property type="entry name" value="Fe_dep_repress"/>
    <property type="match status" value="1"/>
</dbReference>
<feature type="domain" description="HTH dtxR-type" evidence="8">
    <location>
        <begin position="6"/>
        <end position="66"/>
    </location>
</feature>
<dbReference type="Pfam" id="PF04023">
    <property type="entry name" value="FeoA"/>
    <property type="match status" value="1"/>
</dbReference>
<dbReference type="InterPro" id="IPR001367">
    <property type="entry name" value="Fe_dep_repressor"/>
</dbReference>
<dbReference type="GO" id="GO:0005737">
    <property type="term" value="C:cytoplasm"/>
    <property type="evidence" value="ECO:0007669"/>
    <property type="project" value="UniProtKB-SubCell"/>
</dbReference>
<dbReference type="InterPro" id="IPR022689">
    <property type="entry name" value="Iron_dep_repressor"/>
</dbReference>
<dbReference type="GO" id="GO:0046983">
    <property type="term" value="F:protein dimerization activity"/>
    <property type="evidence" value="ECO:0007669"/>
    <property type="project" value="InterPro"/>
</dbReference>
<name>A0A348B6M9_9CREN</name>
<dbReference type="SUPFAM" id="SSF46785">
    <property type="entry name" value="Winged helix' DNA-binding domain"/>
    <property type="match status" value="1"/>
</dbReference>
<dbReference type="PANTHER" id="PTHR33238:SF7">
    <property type="entry name" value="IRON-DEPENDENT TRANSCRIPTIONAL REGULATOR"/>
    <property type="match status" value="1"/>
</dbReference>
<evidence type="ECO:0000256" key="4">
    <source>
        <dbReference type="ARBA" id="ARBA00023004"/>
    </source>
</evidence>
<dbReference type="GO" id="GO:0046914">
    <property type="term" value="F:transition metal ion binding"/>
    <property type="evidence" value="ECO:0007669"/>
    <property type="project" value="InterPro"/>
</dbReference>
<dbReference type="InterPro" id="IPR036388">
    <property type="entry name" value="WH-like_DNA-bd_sf"/>
</dbReference>
<dbReference type="InterPro" id="IPR036421">
    <property type="entry name" value="Fe_dep_repressor_sf"/>
</dbReference>
<keyword evidence="6" id="KW-0238">DNA-binding</keyword>
<protein>
    <submittedName>
        <fullName evidence="9">DtxR family transcriptional regulator</fullName>
    </submittedName>
</protein>
<dbReference type="Gene3D" id="2.30.30.90">
    <property type="match status" value="1"/>
</dbReference>
<evidence type="ECO:0000313" key="10">
    <source>
        <dbReference type="Proteomes" id="UP000276741"/>
    </source>
</evidence>
<evidence type="ECO:0000259" key="8">
    <source>
        <dbReference type="PROSITE" id="PS50944"/>
    </source>
</evidence>
<reference evidence="10" key="1">
    <citation type="submission" date="2018-04" db="EMBL/GenBank/DDBJ databases">
        <title>Complete genome sequence of Sulfodiicoccus acidiphilus strain HS-1.</title>
        <authorList>
            <person name="Sakai H.D."/>
            <person name="Kurosawa N."/>
        </authorList>
    </citation>
    <scope>NUCLEOTIDE SEQUENCE [LARGE SCALE GENOMIC DNA]</scope>
    <source>
        <strain evidence="10">HS-1</strain>
    </source>
</reference>
<comment type="subunit">
    <text evidence="3">Homodimer.</text>
</comment>
<dbReference type="SUPFAM" id="SSF50037">
    <property type="entry name" value="C-terminal domain of transcriptional repressors"/>
    <property type="match status" value="1"/>
</dbReference>
<dbReference type="SMART" id="SM00529">
    <property type="entry name" value="HTH_DTXR"/>
    <property type="match status" value="1"/>
</dbReference>
<keyword evidence="7" id="KW-0804">Transcription</keyword>
<dbReference type="InterPro" id="IPR022687">
    <property type="entry name" value="HTH_DTXR"/>
</dbReference>
<dbReference type="PROSITE" id="PS50944">
    <property type="entry name" value="HTH_DTXR"/>
    <property type="match status" value="1"/>
</dbReference>
<dbReference type="GO" id="GO:0003677">
    <property type="term" value="F:DNA binding"/>
    <property type="evidence" value="ECO:0007669"/>
    <property type="project" value="UniProtKB-KW"/>
</dbReference>
<evidence type="ECO:0000256" key="2">
    <source>
        <dbReference type="ARBA" id="ARBA00007871"/>
    </source>
</evidence>
<dbReference type="InterPro" id="IPR038157">
    <property type="entry name" value="FeoA_core_dom"/>
</dbReference>
<comment type="similarity">
    <text evidence="2">Belongs to the DtxR/MntR family.</text>
</comment>
<evidence type="ECO:0000256" key="3">
    <source>
        <dbReference type="ARBA" id="ARBA00011738"/>
    </source>
</evidence>
<keyword evidence="10" id="KW-1185">Reference proteome</keyword>
<keyword evidence="4" id="KW-0408">Iron</keyword>
<dbReference type="SUPFAM" id="SSF47979">
    <property type="entry name" value="Iron-dependent repressor protein, dimerization domain"/>
    <property type="match status" value="1"/>
</dbReference>
<sequence length="217" mass="24690">MTKLKLSEPLENYLKEIYELEESKGRAKVVDLISSFNISPGTISKALFRLEQMGMIDRGEGGMRLTEDGRRVAERLVRAHRLSERLLTDVLGVDWVRSHELAHRLEHIWPEDVLDRIDEVLGRPRTCPHGHPISGRAKMNGELLANAVTGPYRVSAILKEEEWILRGADKLGLRPESAISVKREGDLIYLMQEGRDILVPTELAKQILVRAERDERA</sequence>
<dbReference type="Pfam" id="PF02742">
    <property type="entry name" value="Fe_dep_repr_C"/>
    <property type="match status" value="1"/>
</dbReference>